<keyword evidence="3" id="KW-1185">Reference proteome</keyword>
<keyword evidence="1" id="KW-0472">Membrane</keyword>
<dbReference type="RefSeq" id="WP_265678096.1">
    <property type="nucleotide sequence ID" value="NZ_JAKRRY010000119.1"/>
</dbReference>
<evidence type="ECO:0000256" key="1">
    <source>
        <dbReference type="SAM" id="Phobius"/>
    </source>
</evidence>
<dbReference type="EMBL" id="JAKRRY010000119">
    <property type="protein sequence ID" value="MCW8349343.1"/>
    <property type="molecule type" value="Genomic_DNA"/>
</dbReference>
<evidence type="ECO:0000313" key="2">
    <source>
        <dbReference type="EMBL" id="MCW8349343.1"/>
    </source>
</evidence>
<sequence length="174" mass="19916">MTYQFVLPAYVKGVSEIVGSIQKRKLEMIQPNQYSMQLDESATKAFADALQHALADPAKHKLENASLHLTVEVELREWLNNRITLDTYQDPQNSIMQVNDTTLSVATPTQTIRFVYIAPFVLAFWGLSFYMIGWLIPNQGMIERAHNMIELNQIKNIRILVGNTMRSETCTIVR</sequence>
<evidence type="ECO:0000313" key="3">
    <source>
        <dbReference type="Proteomes" id="UP001155587"/>
    </source>
</evidence>
<accession>A0A9X3HZH5</accession>
<comment type="caution">
    <text evidence="2">The sequence shown here is derived from an EMBL/GenBank/DDBJ whole genome shotgun (WGS) entry which is preliminary data.</text>
</comment>
<keyword evidence="1" id="KW-1133">Transmembrane helix</keyword>
<name>A0A9X3HZH5_9VIBR</name>
<dbReference type="AlphaFoldDB" id="A0A9X3HZH5"/>
<reference evidence="2" key="1">
    <citation type="submission" date="2022-02" db="EMBL/GenBank/DDBJ databases">
        <title>Vibrio sp. nov, a new bacterium isolated from seawater.</title>
        <authorList>
            <person name="Yuan Y."/>
        </authorList>
    </citation>
    <scope>NUCLEOTIDE SEQUENCE</scope>
    <source>
        <strain evidence="2">ZSDZ65</strain>
    </source>
</reference>
<gene>
    <name evidence="2" type="ORF">MD535_25545</name>
</gene>
<keyword evidence="1" id="KW-0812">Transmembrane</keyword>
<dbReference type="Proteomes" id="UP001155587">
    <property type="component" value="Unassembled WGS sequence"/>
</dbReference>
<proteinExistence type="predicted"/>
<organism evidence="2 3">
    <name type="scientific">Vibrio qingdaonensis</name>
    <dbReference type="NCBI Taxonomy" id="2829491"/>
    <lineage>
        <taxon>Bacteria</taxon>
        <taxon>Pseudomonadati</taxon>
        <taxon>Pseudomonadota</taxon>
        <taxon>Gammaproteobacteria</taxon>
        <taxon>Vibrionales</taxon>
        <taxon>Vibrionaceae</taxon>
        <taxon>Vibrio</taxon>
    </lineage>
</organism>
<feature type="transmembrane region" description="Helical" evidence="1">
    <location>
        <begin position="114"/>
        <end position="136"/>
    </location>
</feature>
<protein>
    <submittedName>
        <fullName evidence="2">Uncharacterized protein</fullName>
    </submittedName>
</protein>